<proteinExistence type="predicted"/>
<comment type="caution">
    <text evidence="1">The sequence shown here is derived from an EMBL/GenBank/DDBJ whole genome shotgun (WGS) entry which is preliminary data.</text>
</comment>
<reference evidence="1 2" key="1">
    <citation type="journal article" date="2021" name="Sci. Rep.">
        <title>Phenotypic and genomic hallmarks of a novel, potentially pathogenic rapidly growing Mycobacterium species related to the Mycobacterium fortuitum complex.</title>
        <authorList>
            <person name="Gharbi R."/>
            <person name="Khanna V."/>
            <person name="Frigui W."/>
            <person name="Mhenni B."/>
            <person name="Brosch R."/>
            <person name="Mardassi H."/>
        </authorList>
    </citation>
    <scope>NUCLEOTIDE SEQUENCE [LARGE SCALE GENOMIC DNA]</scope>
    <source>
        <strain evidence="1 2">TNTM28</strain>
    </source>
</reference>
<evidence type="ECO:0000313" key="2">
    <source>
        <dbReference type="Proteomes" id="UP000812982"/>
    </source>
</evidence>
<dbReference type="Proteomes" id="UP000812982">
    <property type="component" value="Unassembled WGS sequence"/>
</dbReference>
<protein>
    <submittedName>
        <fullName evidence="1">Uncharacterized protein</fullName>
    </submittedName>
</protein>
<accession>A0ABS6KQR8</accession>
<name>A0ABS6KQR8_9MYCO</name>
<sequence length="52" mass="5486">MTTAGGVDPTAASTSAFVAADQPVMVHSCSRLGRVANPPSFSLADWLLLRRR</sequence>
<gene>
    <name evidence="1" type="ORF">FR943_18910</name>
</gene>
<dbReference type="EMBL" id="VOMB01000021">
    <property type="protein sequence ID" value="MBU9765902.1"/>
    <property type="molecule type" value="Genomic_DNA"/>
</dbReference>
<evidence type="ECO:0000313" key="1">
    <source>
        <dbReference type="EMBL" id="MBU9765902.1"/>
    </source>
</evidence>
<organism evidence="1 2">
    <name type="scientific">[Mycobacterium] fortunisiensis</name>
    <dbReference type="NCBI Taxonomy" id="2600579"/>
    <lineage>
        <taxon>Bacteria</taxon>
        <taxon>Bacillati</taxon>
        <taxon>Actinomycetota</taxon>
        <taxon>Actinomycetes</taxon>
        <taxon>Mycobacteriales</taxon>
        <taxon>Mycobacteriaceae</taxon>
        <taxon>Mycolicibacterium</taxon>
    </lineage>
</organism>
<keyword evidence="2" id="KW-1185">Reference proteome</keyword>